<sequence>MEAVRGGPFLLFDHAHARAPCSKNSHPLQDYFQEQKTRYDLGNGIEVVTEGGPLPLPPLAFNFAIKDRVASFVMAGQPVLLSCVNLGDQVLFYY</sequence>
<evidence type="ECO:0000313" key="2">
    <source>
        <dbReference type="Proteomes" id="UP001341840"/>
    </source>
</evidence>
<name>A0ABU6S2V8_9FABA</name>
<dbReference type="EMBL" id="JASCZI010060421">
    <property type="protein sequence ID" value="MED6130720.1"/>
    <property type="molecule type" value="Genomic_DNA"/>
</dbReference>
<keyword evidence="2" id="KW-1185">Reference proteome</keyword>
<proteinExistence type="predicted"/>
<gene>
    <name evidence="1" type="ORF">PIB30_003297</name>
</gene>
<evidence type="ECO:0000313" key="1">
    <source>
        <dbReference type="EMBL" id="MED6130720.1"/>
    </source>
</evidence>
<organism evidence="1 2">
    <name type="scientific">Stylosanthes scabra</name>
    <dbReference type="NCBI Taxonomy" id="79078"/>
    <lineage>
        <taxon>Eukaryota</taxon>
        <taxon>Viridiplantae</taxon>
        <taxon>Streptophyta</taxon>
        <taxon>Embryophyta</taxon>
        <taxon>Tracheophyta</taxon>
        <taxon>Spermatophyta</taxon>
        <taxon>Magnoliopsida</taxon>
        <taxon>eudicotyledons</taxon>
        <taxon>Gunneridae</taxon>
        <taxon>Pentapetalae</taxon>
        <taxon>rosids</taxon>
        <taxon>fabids</taxon>
        <taxon>Fabales</taxon>
        <taxon>Fabaceae</taxon>
        <taxon>Papilionoideae</taxon>
        <taxon>50 kb inversion clade</taxon>
        <taxon>dalbergioids sensu lato</taxon>
        <taxon>Dalbergieae</taxon>
        <taxon>Pterocarpus clade</taxon>
        <taxon>Stylosanthes</taxon>
    </lineage>
</organism>
<protein>
    <submittedName>
        <fullName evidence="1">Uncharacterized protein</fullName>
    </submittedName>
</protein>
<reference evidence="1 2" key="1">
    <citation type="journal article" date="2023" name="Plants (Basel)">
        <title>Bridging the Gap: Combining Genomics and Transcriptomics Approaches to Understand Stylosanthes scabra, an Orphan Legume from the Brazilian Caatinga.</title>
        <authorList>
            <person name="Ferreira-Neto J.R.C."/>
            <person name="da Silva M.D."/>
            <person name="Binneck E."/>
            <person name="de Melo N.F."/>
            <person name="da Silva R.H."/>
            <person name="de Melo A.L.T.M."/>
            <person name="Pandolfi V."/>
            <person name="Bustamante F.O."/>
            <person name="Brasileiro-Vidal A.C."/>
            <person name="Benko-Iseppon A.M."/>
        </authorList>
    </citation>
    <scope>NUCLEOTIDE SEQUENCE [LARGE SCALE GENOMIC DNA]</scope>
    <source>
        <tissue evidence="1">Leaves</tissue>
    </source>
</reference>
<dbReference type="Proteomes" id="UP001341840">
    <property type="component" value="Unassembled WGS sequence"/>
</dbReference>
<comment type="caution">
    <text evidence="1">The sequence shown here is derived from an EMBL/GenBank/DDBJ whole genome shotgun (WGS) entry which is preliminary data.</text>
</comment>
<accession>A0ABU6S2V8</accession>